<dbReference type="GO" id="GO:0005524">
    <property type="term" value="F:ATP binding"/>
    <property type="evidence" value="ECO:0007669"/>
    <property type="project" value="UniProtKB-KW"/>
</dbReference>
<keyword evidence="15 19" id="KW-0342">GTP-binding</keyword>
<evidence type="ECO:0000256" key="17">
    <source>
        <dbReference type="ARBA" id="ARBA00030571"/>
    </source>
</evidence>
<evidence type="ECO:0000313" key="21">
    <source>
        <dbReference type="Proteomes" id="UP000202922"/>
    </source>
</evidence>
<organism evidence="20 21">
    <name type="scientific">Actibacterium lipolyticum</name>
    <dbReference type="NCBI Taxonomy" id="1524263"/>
    <lineage>
        <taxon>Bacteria</taxon>
        <taxon>Pseudomonadati</taxon>
        <taxon>Pseudomonadota</taxon>
        <taxon>Alphaproteobacteria</taxon>
        <taxon>Rhodobacterales</taxon>
        <taxon>Roseobacteraceae</taxon>
        <taxon>Actibacterium</taxon>
    </lineage>
</organism>
<evidence type="ECO:0000313" key="20">
    <source>
        <dbReference type="EMBL" id="SMX34878.1"/>
    </source>
</evidence>
<evidence type="ECO:0000256" key="8">
    <source>
        <dbReference type="ARBA" id="ARBA00012016"/>
    </source>
</evidence>
<comment type="function">
    <text evidence="4">Catalyzes ATP-dependent phosphorylation of adenosylcobinamide and addition of GMP to adenosylcobinamide phosphate.</text>
</comment>
<evidence type="ECO:0000256" key="12">
    <source>
        <dbReference type="ARBA" id="ARBA00022741"/>
    </source>
</evidence>
<name>A0A238JW29_9RHOB</name>
<dbReference type="Pfam" id="PF02283">
    <property type="entry name" value="CobU"/>
    <property type="match status" value="1"/>
</dbReference>
<reference evidence="21" key="1">
    <citation type="submission" date="2017-05" db="EMBL/GenBank/DDBJ databases">
        <authorList>
            <person name="Rodrigo-Torres L."/>
            <person name="Arahal R. D."/>
            <person name="Lucena T."/>
        </authorList>
    </citation>
    <scope>NUCLEOTIDE SEQUENCE [LARGE SCALE GENOMIC DNA]</scope>
    <source>
        <strain evidence="21">CECT 8621</strain>
    </source>
</reference>
<dbReference type="UniPathway" id="UPA00148">
    <property type="reaction ID" value="UER00236"/>
</dbReference>
<comment type="similarity">
    <text evidence="7">Belongs to the CobU/CobP family.</text>
</comment>
<keyword evidence="21" id="KW-1185">Reference proteome</keyword>
<keyword evidence="11 20" id="KW-0808">Transferase</keyword>
<dbReference type="Gene3D" id="3.40.50.300">
    <property type="entry name" value="P-loop containing nucleotide triphosphate hydrolases"/>
    <property type="match status" value="1"/>
</dbReference>
<dbReference type="CDD" id="cd00544">
    <property type="entry name" value="CobU"/>
    <property type="match status" value="1"/>
</dbReference>
<protein>
    <recommendedName>
        <fullName evidence="16">Adenosylcobinamide kinase</fullName>
        <ecNumber evidence="8">2.7.1.156</ecNumber>
        <ecNumber evidence="9">2.7.7.62</ecNumber>
    </recommendedName>
    <alternativeName>
        <fullName evidence="17">Adenosylcobinamide-phosphate guanylyltransferase</fullName>
    </alternativeName>
</protein>
<keyword evidence="12 19" id="KW-0547">Nucleotide-binding</keyword>
<evidence type="ECO:0000256" key="6">
    <source>
        <dbReference type="ARBA" id="ARBA00005159"/>
    </source>
</evidence>
<evidence type="ECO:0000256" key="16">
    <source>
        <dbReference type="ARBA" id="ARBA00029570"/>
    </source>
</evidence>
<comment type="pathway">
    <text evidence="6">Cofactor biosynthesis; adenosylcobalamin biosynthesis; adenosylcobalamin from cob(II)yrinate a,c-diamide: step 5/7.</text>
</comment>
<feature type="active site" description="GMP-histidine intermediate" evidence="18">
    <location>
        <position position="27"/>
    </location>
</feature>
<evidence type="ECO:0000256" key="15">
    <source>
        <dbReference type="ARBA" id="ARBA00023134"/>
    </source>
</evidence>
<dbReference type="GO" id="GO:0009236">
    <property type="term" value="P:cobalamin biosynthetic process"/>
    <property type="evidence" value="ECO:0007669"/>
    <property type="project" value="UniProtKB-UniPathway"/>
</dbReference>
<feature type="binding site" evidence="19">
    <location>
        <begin position="11"/>
        <end position="13"/>
    </location>
    <ligand>
        <name>GTP</name>
        <dbReference type="ChEBI" id="CHEBI:37565"/>
    </ligand>
</feature>
<keyword evidence="13" id="KW-0418">Kinase</keyword>
<evidence type="ECO:0000256" key="13">
    <source>
        <dbReference type="ARBA" id="ARBA00022777"/>
    </source>
</evidence>
<accession>A0A238JW29</accession>
<evidence type="ECO:0000256" key="4">
    <source>
        <dbReference type="ARBA" id="ARBA00003889"/>
    </source>
</evidence>
<dbReference type="GO" id="GO:0008820">
    <property type="term" value="F:cobinamide phosphate guanylyltransferase activity"/>
    <property type="evidence" value="ECO:0007669"/>
    <property type="project" value="UniProtKB-EC"/>
</dbReference>
<evidence type="ECO:0000256" key="9">
    <source>
        <dbReference type="ARBA" id="ARBA00012523"/>
    </source>
</evidence>
<keyword evidence="10" id="KW-0169">Cobalamin biosynthesis</keyword>
<dbReference type="EMBL" id="FXYE01000001">
    <property type="protein sequence ID" value="SMX34878.1"/>
    <property type="molecule type" value="Genomic_DNA"/>
</dbReference>
<gene>
    <name evidence="20" type="primary">cobP</name>
    <name evidence="20" type="ORF">COL8621_01537</name>
</gene>
<dbReference type="PIRSF" id="PIRSF006135">
    <property type="entry name" value="CobU"/>
    <property type="match status" value="1"/>
</dbReference>
<dbReference type="EC" id="2.7.7.62" evidence="9"/>
<feature type="binding site" evidence="19">
    <location>
        <position position="60"/>
    </location>
    <ligand>
        <name>GTP</name>
        <dbReference type="ChEBI" id="CHEBI:37565"/>
    </ligand>
</feature>
<evidence type="ECO:0000256" key="1">
    <source>
        <dbReference type="ARBA" id="ARBA00000312"/>
    </source>
</evidence>
<keyword evidence="14" id="KW-0067">ATP-binding</keyword>
<evidence type="ECO:0000256" key="11">
    <source>
        <dbReference type="ARBA" id="ARBA00022679"/>
    </source>
</evidence>
<dbReference type="InterPro" id="IPR003203">
    <property type="entry name" value="CobU/CobP"/>
</dbReference>
<evidence type="ECO:0000256" key="7">
    <source>
        <dbReference type="ARBA" id="ARBA00007490"/>
    </source>
</evidence>
<evidence type="ECO:0000256" key="5">
    <source>
        <dbReference type="ARBA" id="ARBA00004692"/>
    </source>
</evidence>
<dbReference type="InterPro" id="IPR027417">
    <property type="entry name" value="P-loop_NTPase"/>
</dbReference>
<dbReference type="Proteomes" id="UP000202922">
    <property type="component" value="Unassembled WGS sequence"/>
</dbReference>
<comment type="catalytic activity">
    <reaction evidence="1">
        <text>adenosylcob(III)inamide + ATP = adenosylcob(III)inamide phosphate + ADP + H(+)</text>
        <dbReference type="Rhea" id="RHEA:15769"/>
        <dbReference type="ChEBI" id="CHEBI:2480"/>
        <dbReference type="ChEBI" id="CHEBI:15378"/>
        <dbReference type="ChEBI" id="CHEBI:30616"/>
        <dbReference type="ChEBI" id="CHEBI:58502"/>
        <dbReference type="ChEBI" id="CHEBI:456216"/>
        <dbReference type="EC" id="2.7.1.156"/>
    </reaction>
</comment>
<dbReference type="GO" id="GO:0005525">
    <property type="term" value="F:GTP binding"/>
    <property type="evidence" value="ECO:0007669"/>
    <property type="project" value="UniProtKB-KW"/>
</dbReference>
<evidence type="ECO:0000256" key="19">
    <source>
        <dbReference type="PIRSR" id="PIRSR006135-2"/>
    </source>
</evidence>
<dbReference type="PANTHER" id="PTHR34848">
    <property type="match status" value="1"/>
</dbReference>
<dbReference type="SUPFAM" id="SSF52540">
    <property type="entry name" value="P-loop containing nucleoside triphosphate hydrolases"/>
    <property type="match status" value="1"/>
</dbReference>
<evidence type="ECO:0000256" key="14">
    <source>
        <dbReference type="ARBA" id="ARBA00022840"/>
    </source>
</evidence>
<dbReference type="EC" id="2.7.1.156" evidence="8"/>
<dbReference type="GO" id="GO:0043752">
    <property type="term" value="F:adenosylcobinamide kinase activity"/>
    <property type="evidence" value="ECO:0007669"/>
    <property type="project" value="UniProtKB-EC"/>
</dbReference>
<sequence>MNIAPRAVYIATAQVRDDEMADRVAKHQARRGAEWTNVAEPIDLIGALKRTDGQGPRLVDCLTLWLTNLMLGDHDWRGLGRELVAGLAGQSDPVVFVTNEVGGGIVPENALARAFRDAAGELNQWVAAEADEVYLAVAGLPLKVKPND</sequence>
<evidence type="ECO:0000256" key="2">
    <source>
        <dbReference type="ARBA" id="ARBA00000711"/>
    </source>
</evidence>
<dbReference type="PANTHER" id="PTHR34848:SF1">
    <property type="entry name" value="BIFUNCTIONAL ADENOSYLCOBALAMIN BIOSYNTHESIS PROTEIN COBU"/>
    <property type="match status" value="1"/>
</dbReference>
<dbReference type="AlphaFoldDB" id="A0A238JW29"/>
<comment type="catalytic activity">
    <reaction evidence="3">
        <text>adenosylcob(III)inamide + GTP = adenosylcob(III)inamide phosphate + GDP + H(+)</text>
        <dbReference type="Rhea" id="RHEA:15765"/>
        <dbReference type="ChEBI" id="CHEBI:2480"/>
        <dbReference type="ChEBI" id="CHEBI:15378"/>
        <dbReference type="ChEBI" id="CHEBI:37565"/>
        <dbReference type="ChEBI" id="CHEBI:58189"/>
        <dbReference type="ChEBI" id="CHEBI:58502"/>
        <dbReference type="EC" id="2.7.1.156"/>
    </reaction>
</comment>
<evidence type="ECO:0000256" key="10">
    <source>
        <dbReference type="ARBA" id="ARBA00022573"/>
    </source>
</evidence>
<comment type="catalytic activity">
    <reaction evidence="2">
        <text>adenosylcob(III)inamide phosphate + GTP + H(+) = adenosylcob(III)inamide-GDP + diphosphate</text>
        <dbReference type="Rhea" id="RHEA:22712"/>
        <dbReference type="ChEBI" id="CHEBI:15378"/>
        <dbReference type="ChEBI" id="CHEBI:33019"/>
        <dbReference type="ChEBI" id="CHEBI:37565"/>
        <dbReference type="ChEBI" id="CHEBI:58502"/>
        <dbReference type="ChEBI" id="CHEBI:60487"/>
        <dbReference type="EC" id="2.7.7.62"/>
    </reaction>
</comment>
<evidence type="ECO:0000256" key="3">
    <source>
        <dbReference type="ARBA" id="ARBA00001522"/>
    </source>
</evidence>
<evidence type="ECO:0000256" key="18">
    <source>
        <dbReference type="PIRSR" id="PIRSR006135-1"/>
    </source>
</evidence>
<comment type="pathway">
    <text evidence="5">Cofactor biosynthesis; adenosylcobalamin biosynthesis; adenosylcobalamin from cob(II)yrinate a,c-diamide: step 6/7.</text>
</comment>
<proteinExistence type="inferred from homology"/>